<dbReference type="AlphaFoldDB" id="A0AA39HWS1"/>
<proteinExistence type="predicted"/>
<sequence length="326" mass="38618">MEQLFQKLRIENLPDDFSNLPLKIINDVVEHVLLFSHNKYHEDRDPDFAVYLSEIKGPWAECFRLQKDARTEVYFSNFGQILVRNFNEIAWRKKKTEDLIDLQCVDRLTVDNADWTEEQIELIKMVASRTSGIVTFDFSFDDMNVEKLAILLRDFPAIHRLKINTDDEESEVAWYSDETPKLMIRDFLLHHLNQQNLHTLILLDCRGDLLPDRDDLFRQMAHHPQFECLRLDCAIEKLEKMSNFWDICLDFKNSDVLCRHRKAISTKSCFEATNNVFNRLNAKFNRKVSKRNIPIFQFRSQVATQCDGMEIELKTHKQLTVTLRMK</sequence>
<reference evidence="1" key="1">
    <citation type="submission" date="2023-06" db="EMBL/GenBank/DDBJ databases">
        <title>Genomic analysis of the entomopathogenic nematode Steinernema hermaphroditum.</title>
        <authorList>
            <person name="Schwarz E.M."/>
            <person name="Heppert J.K."/>
            <person name="Baniya A."/>
            <person name="Schwartz H.T."/>
            <person name="Tan C.-H."/>
            <person name="Antoshechkin I."/>
            <person name="Sternberg P.W."/>
            <person name="Goodrich-Blair H."/>
            <person name="Dillman A.R."/>
        </authorList>
    </citation>
    <scope>NUCLEOTIDE SEQUENCE</scope>
    <source>
        <strain evidence="1">PS9179</strain>
        <tissue evidence="1">Whole animal</tissue>
    </source>
</reference>
<evidence type="ECO:0000313" key="1">
    <source>
        <dbReference type="EMBL" id="KAK0412302.1"/>
    </source>
</evidence>
<dbReference type="Proteomes" id="UP001175271">
    <property type="component" value="Unassembled WGS sequence"/>
</dbReference>
<comment type="caution">
    <text evidence="1">The sequence shown here is derived from an EMBL/GenBank/DDBJ whole genome shotgun (WGS) entry which is preliminary data.</text>
</comment>
<organism evidence="1 2">
    <name type="scientific">Steinernema hermaphroditum</name>
    <dbReference type="NCBI Taxonomy" id="289476"/>
    <lineage>
        <taxon>Eukaryota</taxon>
        <taxon>Metazoa</taxon>
        <taxon>Ecdysozoa</taxon>
        <taxon>Nematoda</taxon>
        <taxon>Chromadorea</taxon>
        <taxon>Rhabditida</taxon>
        <taxon>Tylenchina</taxon>
        <taxon>Panagrolaimomorpha</taxon>
        <taxon>Strongyloidoidea</taxon>
        <taxon>Steinernematidae</taxon>
        <taxon>Steinernema</taxon>
    </lineage>
</organism>
<evidence type="ECO:0000313" key="2">
    <source>
        <dbReference type="Proteomes" id="UP001175271"/>
    </source>
</evidence>
<dbReference type="EMBL" id="JAUCMV010000003">
    <property type="protein sequence ID" value="KAK0412302.1"/>
    <property type="molecule type" value="Genomic_DNA"/>
</dbReference>
<protein>
    <submittedName>
        <fullName evidence="1">Uncharacterized protein</fullName>
    </submittedName>
</protein>
<keyword evidence="2" id="KW-1185">Reference proteome</keyword>
<accession>A0AA39HWS1</accession>
<name>A0AA39HWS1_9BILA</name>
<gene>
    <name evidence="1" type="ORF">QR680_006135</name>
</gene>